<keyword evidence="8" id="KW-1185">Reference proteome</keyword>
<proteinExistence type="inferred from homology"/>
<dbReference type="InterPro" id="IPR018902">
    <property type="entry name" value="CMI2A-C-like_dom"/>
</dbReference>
<dbReference type="GO" id="GO:0005930">
    <property type="term" value="C:axoneme"/>
    <property type="evidence" value="ECO:0007669"/>
    <property type="project" value="UniProtKB-SubCell"/>
</dbReference>
<dbReference type="InterPro" id="IPR052683">
    <property type="entry name" value="CIMIP2A"/>
</dbReference>
<comment type="similarity">
    <text evidence="5">Belongs to the CIMIP2 family.</text>
</comment>
<dbReference type="InParanoid" id="A0A2I0LT01"/>
<evidence type="ECO:0000259" key="6">
    <source>
        <dbReference type="Pfam" id="PF10629"/>
    </source>
</evidence>
<dbReference type="PANTHER" id="PTHR47299:SF1">
    <property type="entry name" value="PROTEIN FAM166A"/>
    <property type="match status" value="1"/>
</dbReference>
<dbReference type="EMBL" id="AKCR02000107">
    <property type="protein sequence ID" value="PKK20559.1"/>
    <property type="molecule type" value="Genomic_DNA"/>
</dbReference>
<accession>A0A2I0LT01</accession>
<dbReference type="KEGG" id="clv:102085591"/>
<comment type="caution">
    <text evidence="7">The sequence shown here is derived from an EMBL/GenBank/DDBJ whole genome shotgun (WGS) entry which is preliminary data.</text>
</comment>
<gene>
    <name evidence="7" type="primary">FAM166A</name>
    <name evidence="7" type="ORF">A306_00011455</name>
</gene>
<reference evidence="7 8" key="1">
    <citation type="journal article" date="2013" name="Science">
        <title>Genomic diversity and evolution of the head crest in the rock pigeon.</title>
        <authorList>
            <person name="Shapiro M.D."/>
            <person name="Kronenberg Z."/>
            <person name="Li C."/>
            <person name="Domyan E.T."/>
            <person name="Pan H."/>
            <person name="Campbell M."/>
            <person name="Tan H."/>
            <person name="Huff C.D."/>
            <person name="Hu H."/>
            <person name="Vickrey A.I."/>
            <person name="Nielsen S.C."/>
            <person name="Stringham S.A."/>
            <person name="Hu H."/>
            <person name="Willerslev E."/>
            <person name="Gilbert M.T."/>
            <person name="Yandell M."/>
            <person name="Zhang G."/>
            <person name="Wang J."/>
        </authorList>
    </citation>
    <scope>NUCLEOTIDE SEQUENCE [LARGE SCALE GENOMIC DNA]</scope>
    <source>
        <tissue evidence="7">Blood</tissue>
    </source>
</reference>
<dbReference type="GeneID" id="102085591"/>
<protein>
    <submittedName>
        <fullName evidence="7">Family with sequence similarity 166, member A</fullName>
    </submittedName>
</protein>
<evidence type="ECO:0000256" key="1">
    <source>
        <dbReference type="ARBA" id="ARBA00004430"/>
    </source>
</evidence>
<keyword evidence="4" id="KW-0966">Cell projection</keyword>
<keyword evidence="3" id="KW-0206">Cytoskeleton</keyword>
<evidence type="ECO:0000256" key="3">
    <source>
        <dbReference type="ARBA" id="ARBA00023212"/>
    </source>
</evidence>
<dbReference type="GO" id="GO:0015630">
    <property type="term" value="C:microtubule cytoskeleton"/>
    <property type="evidence" value="ECO:0007669"/>
    <property type="project" value="UniProtKB-ARBA"/>
</dbReference>
<dbReference type="AlphaFoldDB" id="A0A2I0LT01"/>
<comment type="subcellular location">
    <subcellularLocation>
        <location evidence="1">Cytoplasm</location>
        <location evidence="1">Cytoskeleton</location>
        <location evidence="1">Cilium axoneme</location>
    </subcellularLocation>
</comment>
<dbReference type="Proteomes" id="UP000053872">
    <property type="component" value="Unassembled WGS sequence"/>
</dbReference>
<evidence type="ECO:0000313" key="8">
    <source>
        <dbReference type="Proteomes" id="UP000053872"/>
    </source>
</evidence>
<dbReference type="CTD" id="401565"/>
<dbReference type="GO" id="GO:0005634">
    <property type="term" value="C:nucleus"/>
    <property type="evidence" value="ECO:0007669"/>
    <property type="project" value="TreeGrafter"/>
</dbReference>
<dbReference type="PANTHER" id="PTHR47299">
    <property type="entry name" value="PROTEIN FAM166A"/>
    <property type="match status" value="1"/>
</dbReference>
<feature type="domain" description="Ciliary microtubule inner protein 2A-C-like" evidence="6">
    <location>
        <begin position="14"/>
        <end position="51"/>
    </location>
</feature>
<evidence type="ECO:0000256" key="2">
    <source>
        <dbReference type="ARBA" id="ARBA00022490"/>
    </source>
</evidence>
<name>A0A2I0LT01_COLLI</name>
<evidence type="ECO:0000256" key="4">
    <source>
        <dbReference type="ARBA" id="ARBA00023273"/>
    </source>
</evidence>
<sequence length="319" mass="36444">MAGPRENRFFPPNPYYIPGYDGFIPQYNYQFGETFGKTTHRLLTDPTVAKSPRPLLAPLHKPKFIEDFSGTTHGDQGYLPGRPGYFPYEKAGAATSFPEPVLGPKPLPVPVDDDLTMTSMDPMSRHYPGEYVLRARMPHGYPRKISCHPATERREWKLPELIPAVRQEKMHNISQLSGALVGSKPPVQMEGEAETADAQRAYRLPRLDVPRVIQQKVIPGYTGFIPRYLWVYGTNYVQAVKEAMDEFDRFQFLQRNPVSSFGKRFPQTYWPNNKIYTDAGLIPFYSGFVPELRNTYALTFNNSTRKAYGKEKRRRAGAL</sequence>
<evidence type="ECO:0000313" key="7">
    <source>
        <dbReference type="EMBL" id="PKK20559.1"/>
    </source>
</evidence>
<organism evidence="7 8">
    <name type="scientific">Columba livia</name>
    <name type="common">Rock dove</name>
    <dbReference type="NCBI Taxonomy" id="8932"/>
    <lineage>
        <taxon>Eukaryota</taxon>
        <taxon>Metazoa</taxon>
        <taxon>Chordata</taxon>
        <taxon>Craniata</taxon>
        <taxon>Vertebrata</taxon>
        <taxon>Euteleostomi</taxon>
        <taxon>Archelosauria</taxon>
        <taxon>Archosauria</taxon>
        <taxon>Dinosauria</taxon>
        <taxon>Saurischia</taxon>
        <taxon>Theropoda</taxon>
        <taxon>Coelurosauria</taxon>
        <taxon>Aves</taxon>
        <taxon>Neognathae</taxon>
        <taxon>Neoaves</taxon>
        <taxon>Columbimorphae</taxon>
        <taxon>Columbiformes</taxon>
        <taxon>Columbidae</taxon>
        <taxon>Columba</taxon>
    </lineage>
</organism>
<dbReference type="OrthoDB" id="2019884at2759"/>
<dbReference type="Pfam" id="PF10629">
    <property type="entry name" value="CMI2B-like"/>
    <property type="match status" value="1"/>
</dbReference>
<keyword evidence="2" id="KW-0963">Cytoplasm</keyword>
<evidence type="ECO:0000256" key="5">
    <source>
        <dbReference type="ARBA" id="ARBA00035661"/>
    </source>
</evidence>